<protein>
    <submittedName>
        <fullName evidence="5">AMP-binding protein</fullName>
    </submittedName>
</protein>
<evidence type="ECO:0000259" key="4">
    <source>
        <dbReference type="Pfam" id="PF16177"/>
    </source>
</evidence>
<organism evidence="5 6">
    <name type="scientific">Novosphingobium mangrovi</name>
    <name type="common">ex Huang et al. 2023</name>
    <dbReference type="NCBI Taxonomy" id="2976432"/>
    <lineage>
        <taxon>Bacteria</taxon>
        <taxon>Pseudomonadati</taxon>
        <taxon>Pseudomonadota</taxon>
        <taxon>Alphaproteobacteria</taxon>
        <taxon>Sphingomonadales</taxon>
        <taxon>Sphingomonadaceae</taxon>
        <taxon>Novosphingobium</taxon>
    </lineage>
</organism>
<accession>A0ABT2IBA7</accession>
<feature type="domain" description="AMP-dependent synthetase/ligase" evidence="3">
    <location>
        <begin position="82"/>
        <end position="146"/>
    </location>
</feature>
<reference evidence="5" key="1">
    <citation type="submission" date="2022-09" db="EMBL/GenBank/DDBJ databases">
        <title>Novosphingobium sp. Nov., a polycyclic aromatic hydrocarbon-degrading bacterium isolated form mangrove sediments in HongKong.</title>
        <authorList>
            <person name="Hu Z."/>
        </authorList>
    </citation>
    <scope>NUCLEOTIDE SEQUENCE</scope>
    <source>
        <strain evidence="5">HK4-1</strain>
    </source>
</reference>
<evidence type="ECO:0000313" key="5">
    <source>
        <dbReference type="EMBL" id="MCT2402101.1"/>
    </source>
</evidence>
<dbReference type="InterPro" id="IPR032387">
    <property type="entry name" value="ACAS_N"/>
</dbReference>
<name>A0ABT2IBA7_9SPHN</name>
<dbReference type="Gene3D" id="3.40.50.12780">
    <property type="entry name" value="N-terminal domain of ligase-like"/>
    <property type="match status" value="1"/>
</dbReference>
<dbReference type="Pfam" id="PF16177">
    <property type="entry name" value="ACAS_N"/>
    <property type="match status" value="1"/>
</dbReference>
<dbReference type="SUPFAM" id="SSF56801">
    <property type="entry name" value="Acetyl-CoA synthetase-like"/>
    <property type="match status" value="1"/>
</dbReference>
<evidence type="ECO:0000256" key="2">
    <source>
        <dbReference type="ARBA" id="ARBA00022990"/>
    </source>
</evidence>
<dbReference type="PANTHER" id="PTHR24095:SF243">
    <property type="entry name" value="ACETYL-COENZYME A SYNTHETASE"/>
    <property type="match status" value="1"/>
</dbReference>
<dbReference type="EMBL" id="JANZXA010000064">
    <property type="protein sequence ID" value="MCT2402101.1"/>
    <property type="molecule type" value="Genomic_DNA"/>
</dbReference>
<comment type="caution">
    <text evidence="5">The sequence shown here is derived from an EMBL/GenBank/DDBJ whole genome shotgun (WGS) entry which is preliminary data.</text>
</comment>
<dbReference type="InterPro" id="IPR042099">
    <property type="entry name" value="ANL_N_sf"/>
</dbReference>
<dbReference type="PANTHER" id="PTHR24095">
    <property type="entry name" value="ACETYL-COENZYME A SYNTHETASE"/>
    <property type="match status" value="1"/>
</dbReference>
<keyword evidence="2" id="KW-0007">Acetylation</keyword>
<gene>
    <name evidence="5" type="ORF">NZK81_21475</name>
</gene>
<evidence type="ECO:0000259" key="3">
    <source>
        <dbReference type="Pfam" id="PF00501"/>
    </source>
</evidence>
<dbReference type="InterPro" id="IPR000873">
    <property type="entry name" value="AMP-dep_synth/lig_dom"/>
</dbReference>
<dbReference type="RefSeq" id="WP_260047991.1">
    <property type="nucleotide sequence ID" value="NZ_JANZXA010000064.1"/>
</dbReference>
<comment type="similarity">
    <text evidence="1">Belongs to the ATP-dependent AMP-binding enzyme family.</text>
</comment>
<evidence type="ECO:0000313" key="6">
    <source>
        <dbReference type="Proteomes" id="UP001165583"/>
    </source>
</evidence>
<sequence length="147" mass="16754">MAEAVYPVSGEWSEGALIDNDRYLAMYRRSVDDPEGFWAGEARRIDWIKPFSTVKQTSFDEADFGISWFSDGTLNLSANCLDRHLATRGDAVAILWEPDDPKNPERRITYRELHQQVCKFANLLKSRGVKKGERVTIYLPMVPEAAV</sequence>
<proteinExistence type="inferred from homology"/>
<evidence type="ECO:0000256" key="1">
    <source>
        <dbReference type="ARBA" id="ARBA00006432"/>
    </source>
</evidence>
<feature type="non-terminal residue" evidence="5">
    <location>
        <position position="147"/>
    </location>
</feature>
<feature type="domain" description="Acetyl-coenzyme A synthetase N-terminal" evidence="4">
    <location>
        <begin position="23"/>
        <end position="80"/>
    </location>
</feature>
<keyword evidence="6" id="KW-1185">Reference proteome</keyword>
<dbReference type="Pfam" id="PF00501">
    <property type="entry name" value="AMP-binding"/>
    <property type="match status" value="1"/>
</dbReference>
<dbReference type="Proteomes" id="UP001165583">
    <property type="component" value="Unassembled WGS sequence"/>
</dbReference>